<sequence>MTEWQKTTWRSKPRVQMPDYIDADALTEVEAKLSQFPPLVFAGEARRLKAELGAASRGEAFLLQGGDCAESFDQFSADAIRDTFKVMLQMAMVLTFAAKVPVVKVGRMAGQFAKPRSAPTETQGGVELPSYRGDIINELAFTEGARVPDPTKMLQAYTQAAGTLNLLRAFSKGGYADMHKVHSWTLGFTEGEKAERYRDMANRISDALDFMKAAGLDSDSNEALQTVDFYTSHESLLLEYEEALTRLDSTSGKWLAGSGHMIWIGDRTRQPDGAHVEFARGVLNPIGMKCGPSMTSEDLKVLMARLNPKNEAGRLSLIARFGAGNVNEHLPRLIRTVEEEGANVVWVCDPMHGNTIKSASGYKTRPFEAVLREVREFFGIHKAEGTIPGGVHFEMTGQDVTECTGGVRAVSDEDLSDRYHTACDPRLNASQSLELAFLVAEELSGLRGERPAVEAV</sequence>
<dbReference type="EC" id="2.5.1.54" evidence="3"/>
<dbReference type="PANTHER" id="PTHR21337:SF0">
    <property type="entry name" value="PHOSPHO-2-DEHYDRO-3-DEOXYHEPTONATE ALDOLASE"/>
    <property type="match status" value="1"/>
</dbReference>
<comment type="catalytic activity">
    <reaction evidence="3">
        <text>D-erythrose 4-phosphate + phosphoenolpyruvate + H2O = 7-phospho-2-dehydro-3-deoxy-D-arabino-heptonate + phosphate</text>
        <dbReference type="Rhea" id="RHEA:14717"/>
        <dbReference type="ChEBI" id="CHEBI:15377"/>
        <dbReference type="ChEBI" id="CHEBI:16897"/>
        <dbReference type="ChEBI" id="CHEBI:43474"/>
        <dbReference type="ChEBI" id="CHEBI:58394"/>
        <dbReference type="ChEBI" id="CHEBI:58702"/>
        <dbReference type="EC" id="2.5.1.54"/>
    </reaction>
</comment>
<dbReference type="Proteomes" id="UP001064087">
    <property type="component" value="Chromosome"/>
</dbReference>
<organism evidence="4 5">
    <name type="scientific">Roseovarius pelagicus</name>
    <dbReference type="NCBI Taxonomy" id="2980108"/>
    <lineage>
        <taxon>Bacteria</taxon>
        <taxon>Pseudomonadati</taxon>
        <taxon>Pseudomonadota</taxon>
        <taxon>Alphaproteobacteria</taxon>
        <taxon>Rhodobacterales</taxon>
        <taxon>Roseobacteraceae</taxon>
        <taxon>Roseovarius</taxon>
    </lineage>
</organism>
<dbReference type="EMBL" id="CP106738">
    <property type="protein sequence ID" value="UXX83588.1"/>
    <property type="molecule type" value="Genomic_DNA"/>
</dbReference>
<dbReference type="InterPro" id="IPR002480">
    <property type="entry name" value="DAHP_synth_2"/>
</dbReference>
<dbReference type="RefSeq" id="WP_263048145.1">
    <property type="nucleotide sequence ID" value="NZ_CP106738.1"/>
</dbReference>
<comment type="similarity">
    <text evidence="1 3">Belongs to the class-II DAHP synthase family.</text>
</comment>
<evidence type="ECO:0000256" key="3">
    <source>
        <dbReference type="RuleBase" id="RU363071"/>
    </source>
</evidence>
<dbReference type="SUPFAM" id="SSF51569">
    <property type="entry name" value="Aldolase"/>
    <property type="match status" value="1"/>
</dbReference>
<protein>
    <recommendedName>
        <fullName evidence="3">Phospho-2-dehydro-3-deoxyheptonate aldolase</fullName>
        <ecNumber evidence="3">2.5.1.54</ecNumber>
    </recommendedName>
</protein>
<evidence type="ECO:0000256" key="2">
    <source>
        <dbReference type="ARBA" id="ARBA00022679"/>
    </source>
</evidence>
<dbReference type="Pfam" id="PF01474">
    <property type="entry name" value="DAHP_synth_2"/>
    <property type="match status" value="1"/>
</dbReference>
<evidence type="ECO:0000313" key="4">
    <source>
        <dbReference type="EMBL" id="UXX83588.1"/>
    </source>
</evidence>
<gene>
    <name evidence="4" type="ORF">N7U68_02600</name>
</gene>
<keyword evidence="5" id="KW-1185">Reference proteome</keyword>
<proteinExistence type="inferred from homology"/>
<dbReference type="InterPro" id="IPR013785">
    <property type="entry name" value="Aldolase_TIM"/>
</dbReference>
<evidence type="ECO:0000256" key="1">
    <source>
        <dbReference type="ARBA" id="ARBA00008911"/>
    </source>
</evidence>
<accession>A0ABY6DBW1</accession>
<name>A0ABY6DBW1_9RHOB</name>
<dbReference type="Gene3D" id="3.20.20.70">
    <property type="entry name" value="Aldolase class I"/>
    <property type="match status" value="1"/>
</dbReference>
<dbReference type="PANTHER" id="PTHR21337">
    <property type="entry name" value="PHOSPHO-2-DEHYDRO-3-DEOXYHEPTONATE ALDOLASE 1, 2"/>
    <property type="match status" value="1"/>
</dbReference>
<evidence type="ECO:0000313" key="5">
    <source>
        <dbReference type="Proteomes" id="UP001064087"/>
    </source>
</evidence>
<dbReference type="NCBIfam" id="TIGR01358">
    <property type="entry name" value="DAHP_synth_II"/>
    <property type="match status" value="1"/>
</dbReference>
<keyword evidence="2 3" id="KW-0808">Transferase</keyword>
<dbReference type="GO" id="GO:0003849">
    <property type="term" value="F:3-deoxy-7-phosphoheptulonate synthase activity"/>
    <property type="evidence" value="ECO:0007669"/>
    <property type="project" value="UniProtKB-EC"/>
</dbReference>
<reference evidence="4" key="1">
    <citation type="submission" date="2022-10" db="EMBL/GenBank/DDBJ databases">
        <title>Roseovarius pelagicus sp. nov., isolated from Arctic seawater.</title>
        <authorList>
            <person name="Hong Y.W."/>
            <person name="Hwang C.Y."/>
        </authorList>
    </citation>
    <scope>NUCLEOTIDE SEQUENCE</scope>
    <source>
        <strain evidence="4">HL-MP18</strain>
    </source>
</reference>